<reference evidence="6" key="1">
    <citation type="submission" date="2016-10" db="EMBL/GenBank/DDBJ databases">
        <title>Sequence of Gallionella enrichment culture.</title>
        <authorList>
            <person name="Poehlein A."/>
            <person name="Muehling M."/>
            <person name="Daniel R."/>
        </authorList>
    </citation>
    <scope>NUCLEOTIDE SEQUENCE</scope>
</reference>
<dbReference type="InterPro" id="IPR024757">
    <property type="entry name" value="FtsZ_C"/>
</dbReference>
<dbReference type="InterPro" id="IPR003008">
    <property type="entry name" value="Tubulin_FtsZ_GTPase"/>
</dbReference>
<dbReference type="InterPro" id="IPR045061">
    <property type="entry name" value="FtsZ/CetZ"/>
</dbReference>
<keyword evidence="6" id="KW-0131">Cell cycle</keyword>
<feature type="domain" description="Tubulin/FtsZ GTPase" evidence="4">
    <location>
        <begin position="13"/>
        <end position="204"/>
    </location>
</feature>
<dbReference type="InterPro" id="IPR000158">
    <property type="entry name" value="Cell_div_FtsZ"/>
</dbReference>
<dbReference type="CDD" id="cd02201">
    <property type="entry name" value="FtsZ_type1"/>
    <property type="match status" value="1"/>
</dbReference>
<dbReference type="GO" id="GO:0005525">
    <property type="term" value="F:GTP binding"/>
    <property type="evidence" value="ECO:0007669"/>
    <property type="project" value="UniProtKB-KW"/>
</dbReference>
<dbReference type="AlphaFoldDB" id="A0A1J5T658"/>
<dbReference type="FunFam" id="3.40.50.1440:FF:000001">
    <property type="entry name" value="Cell division protein FtsZ"/>
    <property type="match status" value="1"/>
</dbReference>
<name>A0A1J5T658_9ZZZZ</name>
<dbReference type="InterPro" id="IPR018316">
    <property type="entry name" value="Tubulin/FtsZ_2-layer-sand-dom"/>
</dbReference>
<evidence type="ECO:0000256" key="1">
    <source>
        <dbReference type="ARBA" id="ARBA00009690"/>
    </source>
</evidence>
<comment type="caution">
    <text evidence="6">The sequence shown here is derived from an EMBL/GenBank/DDBJ whole genome shotgun (WGS) entry which is preliminary data.</text>
</comment>
<dbReference type="Pfam" id="PF12327">
    <property type="entry name" value="FtsZ_C"/>
    <property type="match status" value="1"/>
</dbReference>
<dbReference type="PRINTS" id="PR00423">
    <property type="entry name" value="CELLDVISFTSZ"/>
</dbReference>
<dbReference type="PANTHER" id="PTHR30314:SF3">
    <property type="entry name" value="MITOCHONDRIAL DIVISION PROTEIN FSZA"/>
    <property type="match status" value="1"/>
</dbReference>
<keyword evidence="6" id="KW-0132">Cell division</keyword>
<accession>A0A1J5T658</accession>
<dbReference type="PANTHER" id="PTHR30314">
    <property type="entry name" value="CELL DIVISION PROTEIN FTSZ-RELATED"/>
    <property type="match status" value="1"/>
</dbReference>
<dbReference type="SMART" id="SM00864">
    <property type="entry name" value="Tubulin"/>
    <property type="match status" value="1"/>
</dbReference>
<dbReference type="GO" id="GO:0051301">
    <property type="term" value="P:cell division"/>
    <property type="evidence" value="ECO:0007669"/>
    <property type="project" value="UniProtKB-KW"/>
</dbReference>
<dbReference type="GO" id="GO:0032153">
    <property type="term" value="C:cell division site"/>
    <property type="evidence" value="ECO:0007669"/>
    <property type="project" value="TreeGrafter"/>
</dbReference>
<organism evidence="6">
    <name type="scientific">mine drainage metagenome</name>
    <dbReference type="NCBI Taxonomy" id="410659"/>
    <lineage>
        <taxon>unclassified sequences</taxon>
        <taxon>metagenomes</taxon>
        <taxon>ecological metagenomes</taxon>
    </lineage>
</organism>
<protein>
    <submittedName>
        <fullName evidence="6">Cell division protein FtsZ</fullName>
    </submittedName>
</protein>
<comment type="similarity">
    <text evidence="1">Belongs to the FtsZ family.</text>
</comment>
<evidence type="ECO:0000259" key="4">
    <source>
        <dbReference type="SMART" id="SM00864"/>
    </source>
</evidence>
<evidence type="ECO:0000256" key="3">
    <source>
        <dbReference type="ARBA" id="ARBA00023134"/>
    </source>
</evidence>
<dbReference type="Pfam" id="PF00091">
    <property type="entry name" value="Tubulin"/>
    <property type="match status" value="1"/>
</dbReference>
<dbReference type="NCBIfam" id="TIGR00065">
    <property type="entry name" value="ftsZ"/>
    <property type="match status" value="1"/>
</dbReference>
<sequence>MFELMDAQPQGAVIKVVGVGGCGGNAVDHMIDQGVQGVEFIVINTDAQALRRSKARVQLQIGATLTKGLGAGAKPEIGQAAAIEDRERISEIISGANMVFITAGMGGGTGTGAAPIVAQVAKELGILTVAVVTKPFVFEGKRMTLAQSGIEELAAYVDSLIIVPNAKLMEVLGGKTTLPEAFKAANGVLQGAVAGIAEVINVPGMVNVDFADVCTLMSENGMAMMGAASAAGEGRARRAAEQAIASPLLEDVDLSGARGVLVNITSSSSLTLEELHEVMNCFQFAAQEATVIVGSVFDEAMGDEMRVTIVATGLGVPMARKQPKPVLAYEKQQRTGTHDAPMVNYNELDMPAVIRTGRHREAVEAMKQSGVDPLDIPSFLRKQAD</sequence>
<dbReference type="SMART" id="SM00865">
    <property type="entry name" value="Tubulin_C"/>
    <property type="match status" value="1"/>
</dbReference>
<evidence type="ECO:0000259" key="5">
    <source>
        <dbReference type="SMART" id="SM00865"/>
    </source>
</evidence>
<dbReference type="EMBL" id="MLJW01000019">
    <property type="protein sequence ID" value="OIR11781.1"/>
    <property type="molecule type" value="Genomic_DNA"/>
</dbReference>
<dbReference type="InterPro" id="IPR037103">
    <property type="entry name" value="Tubulin/FtsZ-like_C"/>
</dbReference>
<dbReference type="Gene3D" id="3.30.1330.20">
    <property type="entry name" value="Tubulin/FtsZ, C-terminal domain"/>
    <property type="match status" value="1"/>
</dbReference>
<dbReference type="HAMAP" id="MF_00909">
    <property type="entry name" value="FtsZ"/>
    <property type="match status" value="1"/>
</dbReference>
<keyword evidence="3" id="KW-0342">GTP-binding</keyword>
<dbReference type="InterPro" id="IPR008280">
    <property type="entry name" value="Tub_FtsZ_C"/>
</dbReference>
<evidence type="ECO:0000256" key="2">
    <source>
        <dbReference type="ARBA" id="ARBA00022741"/>
    </source>
</evidence>
<dbReference type="InterPro" id="IPR020805">
    <property type="entry name" value="Cell_div_FtsZ_CS"/>
</dbReference>
<evidence type="ECO:0000313" key="6">
    <source>
        <dbReference type="EMBL" id="OIR11781.1"/>
    </source>
</evidence>
<dbReference type="GO" id="GO:0003924">
    <property type="term" value="F:GTPase activity"/>
    <property type="evidence" value="ECO:0007669"/>
    <property type="project" value="InterPro"/>
</dbReference>
<dbReference type="PROSITE" id="PS01134">
    <property type="entry name" value="FTSZ_1"/>
    <property type="match status" value="1"/>
</dbReference>
<dbReference type="Gene3D" id="3.40.50.1440">
    <property type="entry name" value="Tubulin/FtsZ, GTPase domain"/>
    <property type="match status" value="1"/>
</dbReference>
<dbReference type="InterPro" id="IPR036525">
    <property type="entry name" value="Tubulin/FtsZ_GTPase_sf"/>
</dbReference>
<dbReference type="PROSITE" id="PS01135">
    <property type="entry name" value="FTSZ_2"/>
    <property type="match status" value="1"/>
</dbReference>
<keyword evidence="2" id="KW-0547">Nucleotide-binding</keyword>
<feature type="domain" description="Tubulin/FtsZ 2-layer sandwich" evidence="5">
    <location>
        <begin position="206"/>
        <end position="323"/>
    </location>
</feature>
<proteinExistence type="inferred from homology"/>
<gene>
    <name evidence="6" type="primary">ftsZ_4</name>
    <name evidence="6" type="ORF">GALL_66370</name>
</gene>
<dbReference type="SUPFAM" id="SSF52490">
    <property type="entry name" value="Tubulin nucleotide-binding domain-like"/>
    <property type="match status" value="1"/>
</dbReference>
<dbReference type="GO" id="GO:0005737">
    <property type="term" value="C:cytoplasm"/>
    <property type="evidence" value="ECO:0007669"/>
    <property type="project" value="TreeGrafter"/>
</dbReference>
<dbReference type="SUPFAM" id="SSF55307">
    <property type="entry name" value="Tubulin C-terminal domain-like"/>
    <property type="match status" value="1"/>
</dbReference>